<accession>A0A9W8Q6Z1</accession>
<gene>
    <name evidence="1" type="ORF">LMH87_002507</name>
</gene>
<protein>
    <submittedName>
        <fullName evidence="1">Uncharacterized protein</fullName>
    </submittedName>
</protein>
<reference evidence="1" key="1">
    <citation type="journal article" date="2023" name="Access Microbiol">
        <title>De-novo genome assembly for Akanthomyces muscarius, a biocontrol agent of insect agricultural pests.</title>
        <authorList>
            <person name="Erdos Z."/>
            <person name="Studholme D.J."/>
            <person name="Raymond B."/>
            <person name="Sharma M."/>
        </authorList>
    </citation>
    <scope>NUCLEOTIDE SEQUENCE</scope>
    <source>
        <strain evidence="1">Ve6</strain>
    </source>
</reference>
<keyword evidence="2" id="KW-1185">Reference proteome</keyword>
<evidence type="ECO:0000313" key="2">
    <source>
        <dbReference type="Proteomes" id="UP001144673"/>
    </source>
</evidence>
<dbReference type="KEGG" id="amus:LMH87_002507"/>
<dbReference type="RefSeq" id="XP_056050959.1">
    <property type="nucleotide sequence ID" value="XM_056193975.1"/>
</dbReference>
<proteinExistence type="predicted"/>
<dbReference type="EMBL" id="JAJHUN010000010">
    <property type="protein sequence ID" value="KAJ4148018.1"/>
    <property type="molecule type" value="Genomic_DNA"/>
</dbReference>
<sequence>MARFMADKAKPHHWAEPAATSSKFTMGRMSLVTSRSLVMRVILAILSPPLLPWAPKDKDDRILLYIDAKFMRLSLFALFCKPLVEDLATPTSPVVRLADHNRHAKGGGASSPDRALVQGAAKHLATATINRLTFPVQHGSLNSNIARPFEAANSGNCSHRHHGISNPFNATTNTKKLSVW</sequence>
<name>A0A9W8Q6Z1_AKAMU</name>
<evidence type="ECO:0000313" key="1">
    <source>
        <dbReference type="EMBL" id="KAJ4148018.1"/>
    </source>
</evidence>
<organism evidence="1 2">
    <name type="scientific">Akanthomyces muscarius</name>
    <name type="common">Entomopathogenic fungus</name>
    <name type="synonym">Lecanicillium muscarium</name>
    <dbReference type="NCBI Taxonomy" id="2231603"/>
    <lineage>
        <taxon>Eukaryota</taxon>
        <taxon>Fungi</taxon>
        <taxon>Dikarya</taxon>
        <taxon>Ascomycota</taxon>
        <taxon>Pezizomycotina</taxon>
        <taxon>Sordariomycetes</taxon>
        <taxon>Hypocreomycetidae</taxon>
        <taxon>Hypocreales</taxon>
        <taxon>Cordycipitaceae</taxon>
        <taxon>Akanthomyces</taxon>
    </lineage>
</organism>
<dbReference type="AlphaFoldDB" id="A0A9W8Q6Z1"/>
<dbReference type="Proteomes" id="UP001144673">
    <property type="component" value="Chromosome 3"/>
</dbReference>
<dbReference type="GeneID" id="80889666"/>
<comment type="caution">
    <text evidence="1">The sequence shown here is derived from an EMBL/GenBank/DDBJ whole genome shotgun (WGS) entry which is preliminary data.</text>
</comment>